<dbReference type="EMBL" id="LSRL02000008">
    <property type="protein sequence ID" value="TDG51611.1"/>
    <property type="molecule type" value="Genomic_DNA"/>
</dbReference>
<feature type="transmembrane region" description="Helical" evidence="2">
    <location>
        <begin position="50"/>
        <end position="71"/>
    </location>
</feature>
<dbReference type="AlphaFoldDB" id="A0A484BV10"/>
<proteinExistence type="predicted"/>
<sequence>MRHVTKPQQQQEKQQEKEKQEQHKQGRVTRGSPSGALVSQQLPLANSGHWPLGIAMAMAMALPMALALFYFEVVEVIEMSPEVLLAVHCLRPTTSGSDALNHDHGHGHVMAVMAGHSGVLPRTRVHLIRSIAASSVCGC</sequence>
<keyword evidence="2" id="KW-0812">Transmembrane</keyword>
<keyword evidence="4" id="KW-1185">Reference proteome</keyword>
<evidence type="ECO:0000313" key="4">
    <source>
        <dbReference type="Proteomes" id="UP000295192"/>
    </source>
</evidence>
<reference evidence="3 4" key="1">
    <citation type="journal article" date="2019" name="J. Hered.">
        <title>An Improved Genome Assembly for Drosophila navojoa, the Basal Species in the mojavensis Cluster.</title>
        <authorList>
            <person name="Vanderlinde T."/>
            <person name="Dupim E.G."/>
            <person name="Nazario-Yepiz N.O."/>
            <person name="Carvalho A.B."/>
        </authorList>
    </citation>
    <scope>NUCLEOTIDE SEQUENCE [LARGE SCALE GENOMIC DNA]</scope>
    <source>
        <strain evidence="3">Navoj_Jal97</strain>
        <tissue evidence="3">Whole organism</tissue>
    </source>
</reference>
<organism evidence="3 4">
    <name type="scientific">Drosophila navojoa</name>
    <name type="common">Fruit fly</name>
    <dbReference type="NCBI Taxonomy" id="7232"/>
    <lineage>
        <taxon>Eukaryota</taxon>
        <taxon>Metazoa</taxon>
        <taxon>Ecdysozoa</taxon>
        <taxon>Arthropoda</taxon>
        <taxon>Hexapoda</taxon>
        <taxon>Insecta</taxon>
        <taxon>Pterygota</taxon>
        <taxon>Neoptera</taxon>
        <taxon>Endopterygota</taxon>
        <taxon>Diptera</taxon>
        <taxon>Brachycera</taxon>
        <taxon>Muscomorpha</taxon>
        <taxon>Ephydroidea</taxon>
        <taxon>Drosophilidae</taxon>
        <taxon>Drosophila</taxon>
    </lineage>
</organism>
<name>A0A484BV10_DRONA</name>
<feature type="region of interest" description="Disordered" evidence="1">
    <location>
        <begin position="1"/>
        <end position="40"/>
    </location>
</feature>
<evidence type="ECO:0000313" key="3">
    <source>
        <dbReference type="EMBL" id="TDG51611.1"/>
    </source>
</evidence>
<keyword evidence="2" id="KW-1133">Transmembrane helix</keyword>
<keyword evidence="2" id="KW-0472">Membrane</keyword>
<gene>
    <name evidence="3" type="ORF">AWZ03_002071</name>
</gene>
<dbReference type="Proteomes" id="UP000295192">
    <property type="component" value="Unassembled WGS sequence"/>
</dbReference>
<evidence type="ECO:0000256" key="2">
    <source>
        <dbReference type="SAM" id="Phobius"/>
    </source>
</evidence>
<comment type="caution">
    <text evidence="3">The sequence shown here is derived from an EMBL/GenBank/DDBJ whole genome shotgun (WGS) entry which is preliminary data.</text>
</comment>
<accession>A0A484BV10</accession>
<protein>
    <submittedName>
        <fullName evidence="3">Uncharacterized protein</fullName>
    </submittedName>
</protein>
<evidence type="ECO:0000256" key="1">
    <source>
        <dbReference type="SAM" id="MobiDB-lite"/>
    </source>
</evidence>
<feature type="compositionally biased region" description="Basic and acidic residues" evidence="1">
    <location>
        <begin position="13"/>
        <end position="24"/>
    </location>
</feature>